<sequence>MSPHRRLSVYSRRHPTQVQDIFLGLAFLLHPPDPSTPAARDPHMRVLEYTTVLNDGTGVLESETFHMDFRLGEGDDPERNAPEVRKLMGELTHLVAQLQKDKGMNVRLVAVAEPVPNEIRAQRHVEFSATVWLHIDAIPWVGLALCSVFSIPARAERAGRAGRAELGIPLFWLESVWDVLRAVLLCSLLSLARRLEPGSSARLAALGARIAPLLLLRFARPTLVFGLSSLTVFLLSRSLLSHGLSLSRYSFPLGLTLLIHLILLDILTPASLAGSLPVPSRNPAHRSPRRFVTTPATSIFTRLPTPSTQASATSAVAAAIKHLHPATHAATTADVDPETHEVLVDCAGQVRLCTIGQYEESTSPELWKRFIALSSLLRQNDISIAFFSATPQGGGVALMRHALIRLWKMVGVKVQWFVPEGHPNVFDVTKRKIHNVLQGVAARGIEMSDKDKEWFEIWIEQNYEHFWSQGALDASLIVIDDPQLTALIPIIKAKRPGTRIVFRSHIQIQAELTDTPDTPQFRTWNYLYNFVKQADLFLAHPVKAFVPKNVHDNMAVLYMAPSTDPLDGLNKPYGSASVHYFRERFNSLSAKQCGVTIEWHRGYICQIARFDPSKELARYAETPPTGIEILLEAYLKFRRLLERVHSPPEHGGPQLIIMGHGSVDDPDGQVIYEKLHEVSLIQRDAADAADKGGWCQRFVARLHPARRVGRDAAVHPVSDATTRDDSTRAPLFVPVHRAESRSEGFEVKVTEAINKRVPIIASDAGGIPLQVRHGKNGWIVPSGQSEPVAQLLLDIHEGHVQVTRPLEKSHELEGHRSDPNAVAESFARDFARPYPKVHADENATSEDFWTVGNATRWMLVAARLIGLEPEHLGKERGGPVPDSTTDGHVQKKEQELVLRSMEVGEKLHGKAVDGRNVWKMVMGDDMLPGEAELR</sequence>
<name>A0A427YKA4_9TREE</name>
<dbReference type="GO" id="GO:0016757">
    <property type="term" value="F:glycosyltransferase activity"/>
    <property type="evidence" value="ECO:0007669"/>
    <property type="project" value="UniProtKB-KW"/>
</dbReference>
<dbReference type="PANTHER" id="PTHR47779">
    <property type="entry name" value="SYNTHASE (CCG-9), PUTATIVE (AFU_ORTHOLOGUE AFUA_3G12100)-RELATED"/>
    <property type="match status" value="1"/>
</dbReference>
<dbReference type="AlphaFoldDB" id="A0A427YKA4"/>
<accession>A0A427YKA4</accession>
<comment type="similarity">
    <text evidence="1">Belongs to the glycosyltransferase group 1 family. Glycosyltransferase 4 subfamily.</text>
</comment>
<dbReference type="Gene3D" id="3.40.50.2000">
    <property type="entry name" value="Glycogen Phosphorylase B"/>
    <property type="match status" value="2"/>
</dbReference>
<dbReference type="InterPro" id="IPR052078">
    <property type="entry name" value="Trehalose_Metab_GTase"/>
</dbReference>
<evidence type="ECO:0000256" key="2">
    <source>
        <dbReference type="ARBA" id="ARBA00022676"/>
    </source>
</evidence>
<dbReference type="SUPFAM" id="SSF53756">
    <property type="entry name" value="UDP-Glycosyltransferase/glycogen phosphorylase"/>
    <property type="match status" value="1"/>
</dbReference>
<evidence type="ECO:0000313" key="5">
    <source>
        <dbReference type="EMBL" id="RSH91534.1"/>
    </source>
</evidence>
<dbReference type="InterPro" id="IPR049438">
    <property type="entry name" value="TreT_GT1"/>
</dbReference>
<dbReference type="Pfam" id="PF21269">
    <property type="entry name" value="TreT_GT1"/>
    <property type="match status" value="1"/>
</dbReference>
<dbReference type="OrthoDB" id="937291at2759"/>
<proteinExistence type="inferred from homology"/>
<dbReference type="PANTHER" id="PTHR47779:SF1">
    <property type="entry name" value="SYNTHASE (CCG-9), PUTATIVE (AFU_ORTHOLOGUE AFUA_3G12100)-RELATED"/>
    <property type="match status" value="1"/>
</dbReference>
<dbReference type="STRING" id="1890683.A0A427YKA4"/>
<dbReference type="Pfam" id="PF13692">
    <property type="entry name" value="Glyco_trans_1_4"/>
    <property type="match status" value="1"/>
</dbReference>
<evidence type="ECO:0000256" key="1">
    <source>
        <dbReference type="ARBA" id="ARBA00009481"/>
    </source>
</evidence>
<feature type="domain" description="Trehalose synthase N-terminal" evidence="4">
    <location>
        <begin position="387"/>
        <end position="541"/>
    </location>
</feature>
<gene>
    <name evidence="5" type="ORF">EHS25_009833</name>
</gene>
<dbReference type="Proteomes" id="UP000279259">
    <property type="component" value="Unassembled WGS sequence"/>
</dbReference>
<evidence type="ECO:0000313" key="6">
    <source>
        <dbReference type="Proteomes" id="UP000279259"/>
    </source>
</evidence>
<evidence type="ECO:0000259" key="4">
    <source>
        <dbReference type="Pfam" id="PF21269"/>
    </source>
</evidence>
<keyword evidence="3" id="KW-0808">Transferase</keyword>
<evidence type="ECO:0000256" key="3">
    <source>
        <dbReference type="ARBA" id="ARBA00022679"/>
    </source>
</evidence>
<keyword evidence="6" id="KW-1185">Reference proteome</keyword>
<comment type="caution">
    <text evidence="5">The sequence shown here is derived from an EMBL/GenBank/DDBJ whole genome shotgun (WGS) entry which is preliminary data.</text>
</comment>
<protein>
    <recommendedName>
        <fullName evidence="4">Trehalose synthase N-terminal domain-containing protein</fullName>
    </recommendedName>
</protein>
<organism evidence="5 6">
    <name type="scientific">Saitozyma podzolica</name>
    <dbReference type="NCBI Taxonomy" id="1890683"/>
    <lineage>
        <taxon>Eukaryota</taxon>
        <taxon>Fungi</taxon>
        <taxon>Dikarya</taxon>
        <taxon>Basidiomycota</taxon>
        <taxon>Agaricomycotina</taxon>
        <taxon>Tremellomycetes</taxon>
        <taxon>Tremellales</taxon>
        <taxon>Trimorphomycetaceae</taxon>
        <taxon>Saitozyma</taxon>
    </lineage>
</organism>
<reference evidence="5 6" key="1">
    <citation type="submission" date="2018-11" db="EMBL/GenBank/DDBJ databases">
        <title>Genome sequence of Saitozyma podzolica DSM 27192.</title>
        <authorList>
            <person name="Aliyu H."/>
            <person name="Gorte O."/>
            <person name="Ochsenreither K."/>
        </authorList>
    </citation>
    <scope>NUCLEOTIDE SEQUENCE [LARGE SCALE GENOMIC DNA]</scope>
    <source>
        <strain evidence="5 6">DSM 27192</strain>
    </source>
</reference>
<keyword evidence="2" id="KW-0328">Glycosyltransferase</keyword>
<dbReference type="EMBL" id="RSCD01000008">
    <property type="protein sequence ID" value="RSH91534.1"/>
    <property type="molecule type" value="Genomic_DNA"/>
</dbReference>